<organism evidence="5 6">
    <name type="scientific">Coniochaeta ligniaria NRRL 30616</name>
    <dbReference type="NCBI Taxonomy" id="1408157"/>
    <lineage>
        <taxon>Eukaryota</taxon>
        <taxon>Fungi</taxon>
        <taxon>Dikarya</taxon>
        <taxon>Ascomycota</taxon>
        <taxon>Pezizomycotina</taxon>
        <taxon>Sordariomycetes</taxon>
        <taxon>Sordariomycetidae</taxon>
        <taxon>Coniochaetales</taxon>
        <taxon>Coniochaetaceae</taxon>
        <taxon>Coniochaeta</taxon>
    </lineage>
</organism>
<evidence type="ECO:0000313" key="6">
    <source>
        <dbReference type="Proteomes" id="UP000182658"/>
    </source>
</evidence>
<dbReference type="PANTHER" id="PTHR13390">
    <property type="entry name" value="LIPASE"/>
    <property type="match status" value="1"/>
</dbReference>
<dbReference type="FunCoup" id="A0A1J7IPI1">
    <property type="interactions" value="84"/>
</dbReference>
<keyword evidence="6" id="KW-1185">Reference proteome</keyword>
<dbReference type="EMBL" id="KV875097">
    <property type="protein sequence ID" value="OIW29390.1"/>
    <property type="molecule type" value="Genomic_DNA"/>
</dbReference>
<dbReference type="PANTHER" id="PTHR13390:SF0">
    <property type="entry name" value="LIPID DROPLET-ASSOCIATED HYDROLASE"/>
    <property type="match status" value="1"/>
</dbReference>
<gene>
    <name evidence="5" type="ORF">CONLIGDRAFT_680241</name>
</gene>
<dbReference type="AlphaFoldDB" id="A0A1J7IPI1"/>
<reference evidence="5 6" key="1">
    <citation type="submission" date="2016-10" db="EMBL/GenBank/DDBJ databases">
        <title>Draft genome sequence of Coniochaeta ligniaria NRRL30616, a lignocellulolytic fungus for bioabatement of inhibitors in plant biomass hydrolysates.</title>
        <authorList>
            <consortium name="DOE Joint Genome Institute"/>
            <person name="Jimenez D.J."/>
            <person name="Hector R.E."/>
            <person name="Riley R."/>
            <person name="Sun H."/>
            <person name="Grigoriev I.V."/>
            <person name="Van Elsas J.D."/>
            <person name="Nichols N.N."/>
        </authorList>
    </citation>
    <scope>NUCLEOTIDE SEQUENCE [LARGE SCALE GENOMIC DNA]</scope>
    <source>
        <strain evidence="5 6">NRRL 30616</strain>
    </source>
</reference>
<name>A0A1J7IPI1_9PEZI</name>
<dbReference type="Pfam" id="PF10230">
    <property type="entry name" value="LIDHydrolase"/>
    <property type="match status" value="1"/>
</dbReference>
<evidence type="ECO:0000256" key="1">
    <source>
        <dbReference type="ARBA" id="ARBA00004502"/>
    </source>
</evidence>
<comment type="similarity">
    <text evidence="2">Belongs to the AB hydrolase superfamily. LDAH family.</text>
</comment>
<dbReference type="InterPro" id="IPR029058">
    <property type="entry name" value="AB_hydrolase_fold"/>
</dbReference>
<proteinExistence type="inferred from homology"/>
<dbReference type="GO" id="GO:0019915">
    <property type="term" value="P:lipid storage"/>
    <property type="evidence" value="ECO:0007669"/>
    <property type="project" value="InterPro"/>
</dbReference>
<sequence length="344" mass="39269">MPQVLSFPPADQSPAPETRHVLVYFISGNPGLIDYYEPFLSTLHTLLESSPRQSRDHAVSIHVRGRNLAGFDDDDHDKPFTVTNPPHSLEYQIGHIVSDISSVGVEVRGPRNGTPFDDVIIIGHSVGSFITLEVFNRHLHAHPEIQKVNLRAAILLFPTVTHIAQSPSGRKLDLLRSMRFLDQTAHRVAKGFVDLWPASVLHWVVRRVLGFPPHAADVTVRFLQSRDGIWQAIHLGKDEMKTIGEETWAEELWEIADEAAQQERDVPKFFFYFGKGDHWVAEEHRDQFIQRRHEHAQRDGPEHKKGKTRIVLDEDDIPHAFCINHSEPVAEKVKLWIDEILDNI</sequence>
<dbReference type="Proteomes" id="UP000182658">
    <property type="component" value="Unassembled WGS sequence"/>
</dbReference>
<keyword evidence="3" id="KW-0551">Lipid droplet</keyword>
<dbReference type="InParanoid" id="A0A1J7IPI1"/>
<protein>
    <recommendedName>
        <fullName evidence="7">AB hydrolase-1 domain-containing protein</fullName>
    </recommendedName>
</protein>
<evidence type="ECO:0000256" key="4">
    <source>
        <dbReference type="ARBA" id="ARBA00022801"/>
    </source>
</evidence>
<evidence type="ECO:0000256" key="2">
    <source>
        <dbReference type="ARBA" id="ARBA00008300"/>
    </source>
</evidence>
<dbReference type="GO" id="GO:0005811">
    <property type="term" value="C:lipid droplet"/>
    <property type="evidence" value="ECO:0007669"/>
    <property type="project" value="UniProtKB-SubCell"/>
</dbReference>
<evidence type="ECO:0008006" key="7">
    <source>
        <dbReference type="Google" id="ProtNLM"/>
    </source>
</evidence>
<dbReference type="SUPFAM" id="SSF53474">
    <property type="entry name" value="alpha/beta-Hydrolases"/>
    <property type="match status" value="1"/>
</dbReference>
<dbReference type="Gene3D" id="3.40.50.1820">
    <property type="entry name" value="alpha/beta hydrolase"/>
    <property type="match status" value="1"/>
</dbReference>
<evidence type="ECO:0000256" key="3">
    <source>
        <dbReference type="ARBA" id="ARBA00022677"/>
    </source>
</evidence>
<accession>A0A1J7IPI1</accession>
<dbReference type="GO" id="GO:0016298">
    <property type="term" value="F:lipase activity"/>
    <property type="evidence" value="ECO:0007669"/>
    <property type="project" value="InterPro"/>
</dbReference>
<keyword evidence="4" id="KW-0378">Hydrolase</keyword>
<dbReference type="OrthoDB" id="448051at2759"/>
<dbReference type="InterPro" id="IPR019363">
    <property type="entry name" value="LDAH"/>
</dbReference>
<dbReference type="STRING" id="1408157.A0A1J7IPI1"/>
<comment type="subcellular location">
    <subcellularLocation>
        <location evidence="1">Lipid droplet</location>
    </subcellularLocation>
</comment>
<evidence type="ECO:0000313" key="5">
    <source>
        <dbReference type="EMBL" id="OIW29390.1"/>
    </source>
</evidence>